<dbReference type="SMART" id="SM00487">
    <property type="entry name" value="DEXDc"/>
    <property type="match status" value="1"/>
</dbReference>
<evidence type="ECO:0000256" key="4">
    <source>
        <dbReference type="ARBA" id="ARBA00022806"/>
    </source>
</evidence>
<comment type="similarity">
    <text evidence="7">Belongs to the DEAD box helicase family. DDX56/DBP9 subfamily.</text>
</comment>
<dbReference type="GO" id="GO:0003723">
    <property type="term" value="F:RNA binding"/>
    <property type="evidence" value="ECO:0007669"/>
    <property type="project" value="UniProtKB-KW"/>
</dbReference>
<dbReference type="InterPro" id="IPR027417">
    <property type="entry name" value="P-loop_NTPase"/>
</dbReference>
<feature type="domain" description="Helicase ATP-binding" evidence="11">
    <location>
        <begin position="42"/>
        <end position="223"/>
    </location>
</feature>
<dbReference type="InterPro" id="IPR050079">
    <property type="entry name" value="DEAD_box_RNA_helicase"/>
</dbReference>
<feature type="region of interest" description="Disordered" evidence="10">
    <location>
        <begin position="327"/>
        <end position="351"/>
    </location>
</feature>
<dbReference type="CDD" id="cd18787">
    <property type="entry name" value="SF2_C_DEAD"/>
    <property type="match status" value="1"/>
</dbReference>
<protein>
    <recommendedName>
        <fullName evidence="1">RNA helicase</fullName>
        <ecNumber evidence="1">3.6.4.13</ecNumber>
    </recommendedName>
</protein>
<proteinExistence type="inferred from homology"/>
<dbReference type="PANTHER" id="PTHR47959">
    <property type="entry name" value="ATP-DEPENDENT RNA HELICASE RHLE-RELATED"/>
    <property type="match status" value="1"/>
</dbReference>
<dbReference type="PANTHER" id="PTHR47959:SF21">
    <property type="entry name" value="DEAD-BOX HELICASE 56"/>
    <property type="match status" value="1"/>
</dbReference>
<dbReference type="EMBL" id="OIVN01000394">
    <property type="protein sequence ID" value="SPC79534.1"/>
    <property type="molecule type" value="Genomic_DNA"/>
</dbReference>
<keyword evidence="2" id="KW-0547">Nucleotide-binding</keyword>
<gene>
    <name evidence="14" type="ORF">FSB_LOCUS7416</name>
</gene>
<evidence type="ECO:0000259" key="11">
    <source>
        <dbReference type="PROSITE" id="PS51192"/>
    </source>
</evidence>
<dbReference type="SUPFAM" id="SSF52540">
    <property type="entry name" value="P-loop containing nucleoside triphosphate hydrolases"/>
    <property type="match status" value="2"/>
</dbReference>
<dbReference type="InterPro" id="IPR001650">
    <property type="entry name" value="Helicase_C-like"/>
</dbReference>
<sequence>MAETMESQVIANLEKLGLDERLIYALIKKGIEKPTPIQEFAIPIILKGNDVVVRAKTGSGKTFAYLLPLLQKLFTHTNDSSSNKKLVPRAFVLVPTRELCQQVYKEVSSLIELCRVQLKAVQLMSSMTASEMRAALVGPPDILVTTPACIPKIKCFSAEALDDSLEILVLDEADLLLSYGYEDDIKYLTSRIPKRCQCLLMSATSSADVEKLKKLTLHNCFILTLPEVGNITDEVIPKNIQQFWISCSDRDKLIYILALLKLELIQKKVLIFTNTIHMGYRLKLFLEKFGIKSAVLNAELPQNSRLHILEEFNAGLFDYLIATDDSQTKEKEESNRESNAEQRKSRKHAKQKLDSEFGVVRGIDFKNVNTVINFEMPESAGGYVHRIGRTGRADSTGASISLVGNVTLEHLRYNHNQVSPDEMEGFEEIKSFLGDDKNKDSNLIAPFSLLSKNAVESLRYRAEDIAKSVTKVVVKESRFQDLKKEILNSEKLKAHFEVNPRDLDLLKHDKALSKKPPPPHLRDVPDYLLDPKTQEASKLVKLSRDAMGSSKSMRREGSKRKFRKTRDPLKTFSAEAPKRACKDWGRRQRW</sequence>
<evidence type="ECO:0000259" key="13">
    <source>
        <dbReference type="PROSITE" id="PS51195"/>
    </source>
</evidence>
<dbReference type="InterPro" id="IPR011545">
    <property type="entry name" value="DEAD/DEAH_box_helicase_dom"/>
</dbReference>
<dbReference type="SMART" id="SM00490">
    <property type="entry name" value="HELICc"/>
    <property type="match status" value="1"/>
</dbReference>
<accession>A0A2N9EY94</accession>
<feature type="short sequence motif" description="Q motif" evidence="9">
    <location>
        <begin position="11"/>
        <end position="39"/>
    </location>
</feature>
<evidence type="ECO:0000259" key="12">
    <source>
        <dbReference type="PROSITE" id="PS51194"/>
    </source>
</evidence>
<feature type="region of interest" description="Disordered" evidence="10">
    <location>
        <begin position="509"/>
        <end position="528"/>
    </location>
</feature>
<dbReference type="PROSITE" id="PS51192">
    <property type="entry name" value="HELICASE_ATP_BIND_1"/>
    <property type="match status" value="1"/>
</dbReference>
<feature type="domain" description="Helicase C-terminal" evidence="12">
    <location>
        <begin position="239"/>
        <end position="455"/>
    </location>
</feature>
<evidence type="ECO:0000256" key="5">
    <source>
        <dbReference type="ARBA" id="ARBA00022840"/>
    </source>
</evidence>
<dbReference type="InterPro" id="IPR014001">
    <property type="entry name" value="Helicase_ATP-bd"/>
</dbReference>
<evidence type="ECO:0000256" key="1">
    <source>
        <dbReference type="ARBA" id="ARBA00012552"/>
    </source>
</evidence>
<dbReference type="InterPro" id="IPR014014">
    <property type="entry name" value="RNA_helicase_DEAD_Q_motif"/>
</dbReference>
<dbReference type="GO" id="GO:0005524">
    <property type="term" value="F:ATP binding"/>
    <property type="evidence" value="ECO:0007669"/>
    <property type="project" value="UniProtKB-KW"/>
</dbReference>
<keyword evidence="4" id="KW-0347">Helicase</keyword>
<dbReference type="GO" id="GO:0005829">
    <property type="term" value="C:cytosol"/>
    <property type="evidence" value="ECO:0007669"/>
    <property type="project" value="TreeGrafter"/>
</dbReference>
<feature type="region of interest" description="Disordered" evidence="10">
    <location>
        <begin position="541"/>
        <end position="590"/>
    </location>
</feature>
<dbReference type="CDD" id="cd17961">
    <property type="entry name" value="DEADc_DDX56"/>
    <property type="match status" value="1"/>
</dbReference>
<dbReference type="Gene3D" id="3.40.50.300">
    <property type="entry name" value="P-loop containing nucleotide triphosphate hydrolases"/>
    <property type="match status" value="2"/>
</dbReference>
<evidence type="ECO:0000256" key="8">
    <source>
        <dbReference type="ARBA" id="ARBA00047984"/>
    </source>
</evidence>
<feature type="compositionally biased region" description="Basic and acidic residues" evidence="10">
    <location>
        <begin position="327"/>
        <end position="343"/>
    </location>
</feature>
<dbReference type="Pfam" id="PF00271">
    <property type="entry name" value="Helicase_C"/>
    <property type="match status" value="1"/>
</dbReference>
<evidence type="ECO:0000256" key="9">
    <source>
        <dbReference type="PROSITE-ProRule" id="PRU00552"/>
    </source>
</evidence>
<evidence type="ECO:0000256" key="3">
    <source>
        <dbReference type="ARBA" id="ARBA00022801"/>
    </source>
</evidence>
<comment type="catalytic activity">
    <reaction evidence="8">
        <text>ATP + H2O = ADP + phosphate + H(+)</text>
        <dbReference type="Rhea" id="RHEA:13065"/>
        <dbReference type="ChEBI" id="CHEBI:15377"/>
        <dbReference type="ChEBI" id="CHEBI:15378"/>
        <dbReference type="ChEBI" id="CHEBI:30616"/>
        <dbReference type="ChEBI" id="CHEBI:43474"/>
        <dbReference type="ChEBI" id="CHEBI:456216"/>
        <dbReference type="EC" id="3.6.4.13"/>
    </reaction>
</comment>
<organism evidence="14">
    <name type="scientific">Fagus sylvatica</name>
    <name type="common">Beechnut</name>
    <dbReference type="NCBI Taxonomy" id="28930"/>
    <lineage>
        <taxon>Eukaryota</taxon>
        <taxon>Viridiplantae</taxon>
        <taxon>Streptophyta</taxon>
        <taxon>Embryophyta</taxon>
        <taxon>Tracheophyta</taxon>
        <taxon>Spermatophyta</taxon>
        <taxon>Magnoliopsida</taxon>
        <taxon>eudicotyledons</taxon>
        <taxon>Gunneridae</taxon>
        <taxon>Pentapetalae</taxon>
        <taxon>rosids</taxon>
        <taxon>fabids</taxon>
        <taxon>Fagales</taxon>
        <taxon>Fagaceae</taxon>
        <taxon>Fagus</taxon>
    </lineage>
</organism>
<keyword evidence="6" id="KW-0694">RNA-binding</keyword>
<reference evidence="14" key="1">
    <citation type="submission" date="2018-02" db="EMBL/GenBank/DDBJ databases">
        <authorList>
            <person name="Cohen D.B."/>
            <person name="Kent A.D."/>
        </authorList>
    </citation>
    <scope>NUCLEOTIDE SEQUENCE</scope>
</reference>
<name>A0A2N9EY94_FAGSY</name>
<dbReference type="Pfam" id="PF00270">
    <property type="entry name" value="DEAD"/>
    <property type="match status" value="1"/>
</dbReference>
<evidence type="ECO:0000256" key="2">
    <source>
        <dbReference type="ARBA" id="ARBA00022741"/>
    </source>
</evidence>
<dbReference type="EC" id="3.6.4.13" evidence="1"/>
<evidence type="ECO:0000256" key="6">
    <source>
        <dbReference type="ARBA" id="ARBA00022884"/>
    </source>
</evidence>
<evidence type="ECO:0000313" key="14">
    <source>
        <dbReference type="EMBL" id="SPC79534.1"/>
    </source>
</evidence>
<dbReference type="PROSITE" id="PS51194">
    <property type="entry name" value="HELICASE_CTER"/>
    <property type="match status" value="1"/>
</dbReference>
<dbReference type="GO" id="GO:0003724">
    <property type="term" value="F:RNA helicase activity"/>
    <property type="evidence" value="ECO:0007669"/>
    <property type="project" value="UniProtKB-EC"/>
</dbReference>
<evidence type="ECO:0000256" key="10">
    <source>
        <dbReference type="SAM" id="MobiDB-lite"/>
    </source>
</evidence>
<dbReference type="PROSITE" id="PS51195">
    <property type="entry name" value="Q_MOTIF"/>
    <property type="match status" value="1"/>
</dbReference>
<dbReference type="AlphaFoldDB" id="A0A2N9EY94"/>
<keyword evidence="3" id="KW-0378">Hydrolase</keyword>
<feature type="compositionally biased region" description="Basic and acidic residues" evidence="10">
    <location>
        <begin position="576"/>
        <end position="590"/>
    </location>
</feature>
<dbReference type="GO" id="GO:0016787">
    <property type="term" value="F:hydrolase activity"/>
    <property type="evidence" value="ECO:0007669"/>
    <property type="project" value="UniProtKB-KW"/>
</dbReference>
<feature type="domain" description="DEAD-box RNA helicase Q" evidence="13">
    <location>
        <begin position="11"/>
        <end position="39"/>
    </location>
</feature>
<keyword evidence="5" id="KW-0067">ATP-binding</keyword>
<evidence type="ECO:0000256" key="7">
    <source>
        <dbReference type="ARBA" id="ARBA00038041"/>
    </source>
</evidence>